<proteinExistence type="predicted"/>
<sequence>MPDDELSEIDGIKPNIVMTDGEEKRGEVTDKMHHDYMGHSSMNLSSSHSRTGETYDQPMFPQQHSLPFHDPYFGTVLAIVCSPADILKDQDQMSTLGVIKASLKNEGPVFMFKGWLPAWTCLQLTTVLIFLTLEQLKDGVNFSRGKGYTFL</sequence>
<dbReference type="RefSeq" id="XP_043041296.1">
    <property type="nucleotide sequence ID" value="XM_043184116.1"/>
</dbReference>
<accession>A0A9P7VUM9</accession>
<dbReference type="GeneID" id="66106413"/>
<evidence type="ECO:0000256" key="1">
    <source>
        <dbReference type="ARBA" id="ARBA00004370"/>
    </source>
</evidence>
<dbReference type="EMBL" id="MU250531">
    <property type="protein sequence ID" value="KAG7447796.1"/>
    <property type="molecule type" value="Genomic_DNA"/>
</dbReference>
<dbReference type="GO" id="GO:0016020">
    <property type="term" value="C:membrane"/>
    <property type="evidence" value="ECO:0007669"/>
    <property type="project" value="UniProtKB-SubCell"/>
</dbReference>
<comment type="subcellular location">
    <subcellularLocation>
        <location evidence="1">Membrane</location>
    </subcellularLocation>
</comment>
<dbReference type="Proteomes" id="UP000812287">
    <property type="component" value="Unassembled WGS sequence"/>
</dbReference>
<reference evidence="5" key="1">
    <citation type="submission" date="2020-11" db="EMBL/GenBank/DDBJ databases">
        <title>Adaptations for nitrogen fixation in a non-lichenized fungal sporocarp promotes dispersal by wood-feeding termites.</title>
        <authorList>
            <consortium name="DOE Joint Genome Institute"/>
            <person name="Koch R.A."/>
            <person name="Yoon G."/>
            <person name="Arayal U."/>
            <person name="Lail K."/>
            <person name="Amirebrahimi M."/>
            <person name="Labutti K."/>
            <person name="Lipzen A."/>
            <person name="Riley R."/>
            <person name="Barry K."/>
            <person name="Henrissat B."/>
            <person name="Grigoriev I.V."/>
            <person name="Herr J.R."/>
            <person name="Aime M.C."/>
        </authorList>
    </citation>
    <scope>NUCLEOTIDE SEQUENCE</scope>
    <source>
        <strain evidence="5">MCA 3950</strain>
    </source>
</reference>
<dbReference type="Gene3D" id="1.50.40.10">
    <property type="entry name" value="Mitochondrial carrier domain"/>
    <property type="match status" value="1"/>
</dbReference>
<evidence type="ECO:0000256" key="4">
    <source>
        <dbReference type="ARBA" id="ARBA00023136"/>
    </source>
</evidence>
<keyword evidence="6" id="KW-1185">Reference proteome</keyword>
<evidence type="ECO:0000256" key="2">
    <source>
        <dbReference type="ARBA" id="ARBA00022692"/>
    </source>
</evidence>
<gene>
    <name evidence="5" type="ORF">BT62DRAFT_919004</name>
</gene>
<keyword evidence="4" id="KW-0472">Membrane</keyword>
<dbReference type="InterPro" id="IPR023395">
    <property type="entry name" value="MCP_dom_sf"/>
</dbReference>
<protein>
    <submittedName>
        <fullName evidence="5">Uncharacterized protein</fullName>
    </submittedName>
</protein>
<organism evidence="5 6">
    <name type="scientific">Guyanagaster necrorhizus</name>
    <dbReference type="NCBI Taxonomy" id="856835"/>
    <lineage>
        <taxon>Eukaryota</taxon>
        <taxon>Fungi</taxon>
        <taxon>Dikarya</taxon>
        <taxon>Basidiomycota</taxon>
        <taxon>Agaricomycotina</taxon>
        <taxon>Agaricomycetes</taxon>
        <taxon>Agaricomycetidae</taxon>
        <taxon>Agaricales</taxon>
        <taxon>Marasmiineae</taxon>
        <taxon>Physalacriaceae</taxon>
        <taxon>Guyanagaster</taxon>
    </lineage>
</organism>
<name>A0A9P7VUM9_9AGAR</name>
<dbReference type="AlphaFoldDB" id="A0A9P7VUM9"/>
<dbReference type="SUPFAM" id="SSF103506">
    <property type="entry name" value="Mitochondrial carrier"/>
    <property type="match status" value="1"/>
</dbReference>
<comment type="caution">
    <text evidence="5">The sequence shown here is derived from an EMBL/GenBank/DDBJ whole genome shotgun (WGS) entry which is preliminary data.</text>
</comment>
<evidence type="ECO:0000256" key="3">
    <source>
        <dbReference type="ARBA" id="ARBA00022989"/>
    </source>
</evidence>
<keyword evidence="3" id="KW-1133">Transmembrane helix</keyword>
<keyword evidence="2" id="KW-0812">Transmembrane</keyword>
<evidence type="ECO:0000313" key="6">
    <source>
        <dbReference type="Proteomes" id="UP000812287"/>
    </source>
</evidence>
<evidence type="ECO:0000313" key="5">
    <source>
        <dbReference type="EMBL" id="KAG7447796.1"/>
    </source>
</evidence>
<dbReference type="OrthoDB" id="448427at2759"/>